<dbReference type="InterPro" id="IPR036390">
    <property type="entry name" value="WH_DNA-bd_sf"/>
</dbReference>
<dbReference type="Pfam" id="PF12840">
    <property type="entry name" value="HTH_20"/>
    <property type="match status" value="1"/>
</dbReference>
<comment type="caution">
    <text evidence="2">The sequence shown here is derived from an EMBL/GenBank/DDBJ whole genome shotgun (WGS) entry which is preliminary data.</text>
</comment>
<evidence type="ECO:0000313" key="3">
    <source>
        <dbReference type="Proteomes" id="UP000325849"/>
    </source>
</evidence>
<reference evidence="2 3" key="1">
    <citation type="submission" date="2019-07" db="EMBL/GenBank/DDBJ databases">
        <title>New species of Amycolatopsis and Streptomyces.</title>
        <authorList>
            <person name="Duangmal K."/>
            <person name="Teo W.F.A."/>
            <person name="Lipun K."/>
        </authorList>
    </citation>
    <scope>NUCLEOTIDE SEQUENCE [LARGE SCALE GENOMIC DNA]</scope>
    <source>
        <strain evidence="2 3">NBRC 109810</strain>
    </source>
</reference>
<name>A0A5N8V8S6_9ACTN</name>
<dbReference type="GO" id="GO:0003700">
    <property type="term" value="F:DNA-binding transcription factor activity"/>
    <property type="evidence" value="ECO:0007669"/>
    <property type="project" value="InterPro"/>
</dbReference>
<protein>
    <submittedName>
        <fullName evidence="2">Helix-turn-helix transcriptional regulator</fullName>
    </submittedName>
</protein>
<keyword evidence="3" id="KW-1185">Reference proteome</keyword>
<dbReference type="EMBL" id="VJZD01000028">
    <property type="protein sequence ID" value="MPY31577.1"/>
    <property type="molecule type" value="Genomic_DNA"/>
</dbReference>
<proteinExistence type="predicted"/>
<dbReference type="Gene3D" id="1.10.10.10">
    <property type="entry name" value="Winged helix-like DNA-binding domain superfamily/Winged helix DNA-binding domain"/>
    <property type="match status" value="1"/>
</dbReference>
<feature type="domain" description="HTH arsR-type" evidence="1">
    <location>
        <begin position="249"/>
        <end position="325"/>
    </location>
</feature>
<dbReference type="AlphaFoldDB" id="A0A5N8V8S6"/>
<dbReference type="InterPro" id="IPR001845">
    <property type="entry name" value="HTH_ArsR_DNA-bd_dom"/>
</dbReference>
<evidence type="ECO:0000259" key="1">
    <source>
        <dbReference type="SMART" id="SM00418"/>
    </source>
</evidence>
<gene>
    <name evidence="2" type="ORF">FNH09_09880</name>
</gene>
<accession>A0A5N8V8S6</accession>
<dbReference type="InterPro" id="IPR036388">
    <property type="entry name" value="WH-like_DNA-bd_sf"/>
</dbReference>
<sequence length="340" mass="36836">MLRFHFTAADLGRTRVAAHPDPLWELVLSANLLGNREGRAVFDRWRVDARARIRTLPPWLGGVVRTLAPPKGDFPDLLTPLAGQHGIEAGLEAVLSTPRDRLTRELTALGPLPRWAGPLVRGERAGLALLGQALDGYYTHVLGPYWPRVEALVAADQALRARAFMRGGVSAVLDSLRPCLRWQAPVLEADYPQDRDVHLDGRGLLLIPSAFCWRLPVTWIDPALPPVVVYPVHHTPQWWGTSQEGPGRDALAALLGATRAAVLRAAAAGDSCGELARRVGKSVSITSYHLNVLCEAGLATSVPDGPRTLYTATTLGLRLLEHNSTPDTRPGTLRSAAPPM</sequence>
<organism evidence="2 3">
    <name type="scientific">Streptomyces adustus</name>
    <dbReference type="NCBI Taxonomy" id="1609272"/>
    <lineage>
        <taxon>Bacteria</taxon>
        <taxon>Bacillati</taxon>
        <taxon>Actinomycetota</taxon>
        <taxon>Actinomycetes</taxon>
        <taxon>Kitasatosporales</taxon>
        <taxon>Streptomycetaceae</taxon>
        <taxon>Streptomyces</taxon>
    </lineage>
</organism>
<evidence type="ECO:0000313" key="2">
    <source>
        <dbReference type="EMBL" id="MPY31577.1"/>
    </source>
</evidence>
<dbReference type="InterPro" id="IPR011991">
    <property type="entry name" value="ArsR-like_HTH"/>
</dbReference>
<dbReference type="SUPFAM" id="SSF46785">
    <property type="entry name" value="Winged helix' DNA-binding domain"/>
    <property type="match status" value="1"/>
</dbReference>
<dbReference type="SMART" id="SM00418">
    <property type="entry name" value="HTH_ARSR"/>
    <property type="match status" value="1"/>
</dbReference>
<dbReference type="CDD" id="cd00090">
    <property type="entry name" value="HTH_ARSR"/>
    <property type="match status" value="1"/>
</dbReference>
<dbReference type="Proteomes" id="UP000325849">
    <property type="component" value="Unassembled WGS sequence"/>
</dbReference>